<organism evidence="3 4">
    <name type="scientific">Hypsibius exemplaris</name>
    <name type="common">Freshwater tardigrade</name>
    <dbReference type="NCBI Taxonomy" id="2072580"/>
    <lineage>
        <taxon>Eukaryota</taxon>
        <taxon>Metazoa</taxon>
        <taxon>Ecdysozoa</taxon>
        <taxon>Tardigrada</taxon>
        <taxon>Eutardigrada</taxon>
        <taxon>Parachela</taxon>
        <taxon>Hypsibioidea</taxon>
        <taxon>Hypsibiidae</taxon>
        <taxon>Hypsibius</taxon>
    </lineage>
</organism>
<gene>
    <name evidence="3" type="ORF">BV898_05177</name>
</gene>
<feature type="region of interest" description="Disordered" evidence="1">
    <location>
        <begin position="40"/>
        <end position="59"/>
    </location>
</feature>
<evidence type="ECO:0000313" key="3">
    <source>
        <dbReference type="EMBL" id="OQV20833.1"/>
    </source>
</evidence>
<evidence type="ECO:0000313" key="4">
    <source>
        <dbReference type="Proteomes" id="UP000192578"/>
    </source>
</evidence>
<evidence type="ECO:0000256" key="2">
    <source>
        <dbReference type="SAM" id="SignalP"/>
    </source>
</evidence>
<feature type="signal peptide" evidence="2">
    <location>
        <begin position="1"/>
        <end position="20"/>
    </location>
</feature>
<reference evidence="4" key="1">
    <citation type="submission" date="2017-01" db="EMBL/GenBank/DDBJ databases">
        <title>Comparative genomics of anhydrobiosis in the tardigrade Hypsibius dujardini.</title>
        <authorList>
            <person name="Yoshida Y."/>
            <person name="Koutsovoulos G."/>
            <person name="Laetsch D."/>
            <person name="Stevens L."/>
            <person name="Kumar S."/>
            <person name="Horikawa D."/>
            <person name="Ishino K."/>
            <person name="Komine S."/>
            <person name="Tomita M."/>
            <person name="Blaxter M."/>
            <person name="Arakawa K."/>
        </authorList>
    </citation>
    <scope>NUCLEOTIDE SEQUENCE [LARGE SCALE GENOMIC DNA]</scope>
    <source>
        <strain evidence="4">Z151</strain>
    </source>
</reference>
<dbReference type="OrthoDB" id="10057271at2759"/>
<keyword evidence="4" id="KW-1185">Reference proteome</keyword>
<name>A0A1W0X056_HYPEX</name>
<dbReference type="AlphaFoldDB" id="A0A1W0X056"/>
<dbReference type="EMBL" id="MTYJ01000027">
    <property type="protein sequence ID" value="OQV20833.1"/>
    <property type="molecule type" value="Genomic_DNA"/>
</dbReference>
<dbReference type="Proteomes" id="UP000192578">
    <property type="component" value="Unassembled WGS sequence"/>
</dbReference>
<accession>A0A1W0X056</accession>
<comment type="caution">
    <text evidence="3">The sequence shown here is derived from an EMBL/GenBank/DDBJ whole genome shotgun (WGS) entry which is preliminary data.</text>
</comment>
<evidence type="ECO:0000256" key="1">
    <source>
        <dbReference type="SAM" id="MobiDB-lite"/>
    </source>
</evidence>
<feature type="chain" id="PRO_5012438705" evidence="2">
    <location>
        <begin position="21"/>
        <end position="232"/>
    </location>
</feature>
<proteinExistence type="predicted"/>
<sequence>MAFLFQLFFGICSFVWMVLTQELVPADEAGFPSRAQNRDFSITSSGRRTPSSSWQNSRLTTRSNAKRSLYPDYFRVEVEIVRLENPQGLLVTGKHCDFFNDCDPRVIAYLDISKPRSPWPGNHPASRWPIVFEGTNANSPKIGKIINQDICGGSLSAVNARVRVTEADDLSGHDDIGDFECLFDVDPRDIQQPDLARWGSEKSCEAVNIRGTSKLFARMRTFEIPSTSCRAG</sequence>
<protein>
    <submittedName>
        <fullName evidence="3">Uncharacterized protein</fullName>
    </submittedName>
</protein>
<keyword evidence="2" id="KW-0732">Signal</keyword>